<feature type="region of interest" description="Disordered" evidence="3">
    <location>
        <begin position="465"/>
        <end position="552"/>
    </location>
</feature>
<keyword evidence="5" id="KW-1185">Reference proteome</keyword>
<feature type="compositionally biased region" description="Basic and acidic residues" evidence="3">
    <location>
        <begin position="533"/>
        <end position="543"/>
    </location>
</feature>
<evidence type="ECO:0000313" key="5">
    <source>
        <dbReference type="Proteomes" id="UP000001554"/>
    </source>
</evidence>
<feature type="region of interest" description="Disordered" evidence="3">
    <location>
        <begin position="299"/>
        <end position="322"/>
    </location>
</feature>
<dbReference type="InterPro" id="IPR039303">
    <property type="entry name" value="CCDC50"/>
</dbReference>
<feature type="region of interest" description="Disordered" evidence="3">
    <location>
        <begin position="561"/>
        <end position="580"/>
    </location>
</feature>
<dbReference type="PANTHER" id="PTHR22115:SF4">
    <property type="entry name" value="COILED-COIL DOMAIN-CONTAINING PROTEIN"/>
    <property type="match status" value="1"/>
</dbReference>
<feature type="compositionally biased region" description="Polar residues" evidence="3">
    <location>
        <begin position="417"/>
        <end position="429"/>
    </location>
</feature>
<dbReference type="AlphaFoldDB" id="A0A9J7MA91"/>
<feature type="compositionally biased region" description="Low complexity" evidence="3">
    <location>
        <begin position="500"/>
        <end position="517"/>
    </location>
</feature>
<dbReference type="Proteomes" id="UP000001554">
    <property type="component" value="Chromosome 14"/>
</dbReference>
<feature type="region of interest" description="Disordered" evidence="3">
    <location>
        <begin position="343"/>
        <end position="430"/>
    </location>
</feature>
<dbReference type="OrthoDB" id="9994767at2759"/>
<feature type="compositionally biased region" description="Basic and acidic residues" evidence="3">
    <location>
        <begin position="299"/>
        <end position="313"/>
    </location>
</feature>
<feature type="region of interest" description="Disordered" evidence="3">
    <location>
        <begin position="246"/>
        <end position="285"/>
    </location>
</feature>
<organism evidence="5 6">
    <name type="scientific">Branchiostoma floridae</name>
    <name type="common">Florida lancelet</name>
    <name type="synonym">Amphioxus</name>
    <dbReference type="NCBI Taxonomy" id="7739"/>
    <lineage>
        <taxon>Eukaryota</taxon>
        <taxon>Metazoa</taxon>
        <taxon>Chordata</taxon>
        <taxon>Cephalochordata</taxon>
        <taxon>Leptocardii</taxon>
        <taxon>Amphioxiformes</taxon>
        <taxon>Branchiostomatidae</taxon>
        <taxon>Branchiostoma</taxon>
    </lineage>
</organism>
<evidence type="ECO:0000313" key="6">
    <source>
        <dbReference type="RefSeq" id="XP_035697256.1"/>
    </source>
</evidence>
<feature type="compositionally biased region" description="Gly residues" evidence="3">
    <location>
        <begin position="393"/>
        <end position="407"/>
    </location>
</feature>
<dbReference type="Pfam" id="PF15295">
    <property type="entry name" value="CCDC50_N"/>
    <property type="match status" value="1"/>
</dbReference>
<keyword evidence="1 2" id="KW-0175">Coiled coil</keyword>
<gene>
    <name evidence="6" type="primary">LOC118430476</name>
</gene>
<dbReference type="GeneID" id="118430476"/>
<dbReference type="KEGG" id="bfo:118430476"/>
<protein>
    <submittedName>
        <fullName evidence="6">Uncharacterized protein LOC118430476 isoform X1</fullName>
    </submittedName>
</protein>
<feature type="domain" description="Coiled-coil" evidence="4">
    <location>
        <begin position="55"/>
        <end position="191"/>
    </location>
</feature>
<evidence type="ECO:0000256" key="3">
    <source>
        <dbReference type="SAM" id="MobiDB-lite"/>
    </source>
</evidence>
<evidence type="ECO:0000256" key="1">
    <source>
        <dbReference type="ARBA" id="ARBA00023054"/>
    </source>
</evidence>
<evidence type="ECO:0000256" key="2">
    <source>
        <dbReference type="SAM" id="Coils"/>
    </source>
</evidence>
<feature type="compositionally biased region" description="Polar residues" evidence="3">
    <location>
        <begin position="369"/>
        <end position="381"/>
    </location>
</feature>
<name>A0A9J7MA91_BRAFL</name>
<proteinExistence type="predicted"/>
<feature type="compositionally biased region" description="Basic and acidic residues" evidence="3">
    <location>
        <begin position="343"/>
        <end position="354"/>
    </location>
</feature>
<feature type="region of interest" description="Disordered" evidence="3">
    <location>
        <begin position="585"/>
        <end position="619"/>
    </location>
</feature>
<dbReference type="PANTHER" id="PTHR22115">
    <property type="entry name" value="C3ORF6 PROTEIN-RELATED"/>
    <property type="match status" value="1"/>
</dbReference>
<reference evidence="5" key="1">
    <citation type="journal article" date="2020" name="Nat. Ecol. Evol.">
        <title>Deeply conserved synteny resolves early events in vertebrate evolution.</title>
        <authorList>
            <person name="Simakov O."/>
            <person name="Marletaz F."/>
            <person name="Yue J.X."/>
            <person name="O'Connell B."/>
            <person name="Jenkins J."/>
            <person name="Brandt A."/>
            <person name="Calef R."/>
            <person name="Tung C.H."/>
            <person name="Huang T.K."/>
            <person name="Schmutz J."/>
            <person name="Satoh N."/>
            <person name="Yu J.K."/>
            <person name="Putnam N.H."/>
            <person name="Green R.E."/>
            <person name="Rokhsar D.S."/>
        </authorList>
    </citation>
    <scope>NUCLEOTIDE SEQUENCE [LARGE SCALE GENOMIC DNA]</scope>
    <source>
        <strain evidence="5">S238N-H82</strain>
    </source>
</reference>
<accession>A0A9J7MA91</accession>
<feature type="coiled-coil region" evidence="2">
    <location>
        <begin position="112"/>
        <end position="139"/>
    </location>
</feature>
<sequence length="619" mass="68577">MRVSLHIRHLGLGKKTQNTCNCQQHGKIRKNSEMATSINVLAEEPEPGTLPPPGRVKEVRKEWAVREDGAFAMQLQEEEIEQHYLGNISRRRTVRKDLVVAKDVQHEEDRVVQEALMKRIEEQRRLEELDRAVASSMQEALEREQERKVFQKEADELWLASELDAQRRQEIEDEELAKKLQDRERRRLERISAKRREKAMEAEKYHQDAAAARDAGASAENLEADLQLMKVGSPRRAVELPPEGYLDDFVENNADPGLNDDSWVPPEEREEGEGQAQADDVVVPRPYEADEAFARFLQEQEKQNVNVSRKDRAAAATAQDEEIARYLQDRERQLFVKGIRERAKIKHSKSDHSHLQNKLQQDYKRQPSAPASNVVRGSSGSLHRAGDSAAGGSVIGAAGGATGGSGTGSHDRRADSRGSSLGRNGTINTEVKPVGGLYVDLGRQSHDLRHRPRTVHAVSRVLSSWSSKFGSGSGTSKTEAVRDVAPDSQPLQDVADARSRGNSSSSSSPRGTTSNDSTPNFENINIASLIDPTCRDRPPEHLTSEQQGGQHWVSVKKVNLPPTACAGAGGEDGFLGRDNDQPVVIVQGEKRHSKKDKKSSGKSWFRKGSKKGGTPEEGS</sequence>
<evidence type="ECO:0000259" key="4">
    <source>
        <dbReference type="Pfam" id="PF15295"/>
    </source>
</evidence>
<reference evidence="6" key="2">
    <citation type="submission" date="2025-08" db="UniProtKB">
        <authorList>
            <consortium name="RefSeq"/>
        </authorList>
    </citation>
    <scope>IDENTIFICATION</scope>
    <source>
        <strain evidence="6">S238N-H82</strain>
        <tissue evidence="6">Testes</tissue>
    </source>
</reference>
<feature type="compositionally biased region" description="Low complexity" evidence="3">
    <location>
        <begin position="465"/>
        <end position="478"/>
    </location>
</feature>
<dbReference type="InterPro" id="IPR029311">
    <property type="entry name" value="CCDC50_N"/>
</dbReference>
<dbReference type="RefSeq" id="XP_035697256.1">
    <property type="nucleotide sequence ID" value="XM_035841363.1"/>
</dbReference>